<dbReference type="EMBL" id="BART01038291">
    <property type="protein sequence ID" value="GAH05357.1"/>
    <property type="molecule type" value="Genomic_DNA"/>
</dbReference>
<gene>
    <name evidence="1" type="ORF">S01H4_63597</name>
</gene>
<name>X1CCN6_9ZZZZ</name>
<organism evidence="1">
    <name type="scientific">marine sediment metagenome</name>
    <dbReference type="NCBI Taxonomy" id="412755"/>
    <lineage>
        <taxon>unclassified sequences</taxon>
        <taxon>metagenomes</taxon>
        <taxon>ecological metagenomes</taxon>
    </lineage>
</organism>
<evidence type="ECO:0000313" key="1">
    <source>
        <dbReference type="EMBL" id="GAH05357.1"/>
    </source>
</evidence>
<feature type="non-terminal residue" evidence="1">
    <location>
        <position position="1"/>
    </location>
</feature>
<reference evidence="1" key="1">
    <citation type="journal article" date="2014" name="Front. Microbiol.">
        <title>High frequency of phylogenetically diverse reductive dehalogenase-homologous genes in deep subseafloor sedimentary metagenomes.</title>
        <authorList>
            <person name="Kawai M."/>
            <person name="Futagami T."/>
            <person name="Toyoda A."/>
            <person name="Takaki Y."/>
            <person name="Nishi S."/>
            <person name="Hori S."/>
            <person name="Arai W."/>
            <person name="Tsubouchi T."/>
            <person name="Morono Y."/>
            <person name="Uchiyama I."/>
            <person name="Ito T."/>
            <person name="Fujiyama A."/>
            <person name="Inagaki F."/>
            <person name="Takami H."/>
        </authorList>
    </citation>
    <scope>NUCLEOTIDE SEQUENCE</scope>
    <source>
        <strain evidence="1">Expedition CK06-06</strain>
    </source>
</reference>
<sequence>AVAEGSKLALPTGEWIRIGGDFRGSGCAGKWQQWTLRWEEVALLLGIVVLRDARKAGDIL</sequence>
<accession>X1CCN6</accession>
<protein>
    <submittedName>
        <fullName evidence="1">Uncharacterized protein</fullName>
    </submittedName>
</protein>
<dbReference type="AlphaFoldDB" id="X1CCN6"/>
<comment type="caution">
    <text evidence="1">The sequence shown here is derived from an EMBL/GenBank/DDBJ whole genome shotgun (WGS) entry which is preliminary data.</text>
</comment>
<proteinExistence type="predicted"/>